<feature type="region of interest" description="Disordered" evidence="1">
    <location>
        <begin position="256"/>
        <end position="295"/>
    </location>
</feature>
<accession>A0A1G8DWP3</accession>
<feature type="compositionally biased region" description="Acidic residues" evidence="1">
    <location>
        <begin position="277"/>
        <end position="289"/>
    </location>
</feature>
<keyword evidence="2" id="KW-0812">Transmembrane</keyword>
<dbReference type="InterPro" id="IPR014197">
    <property type="entry name" value="Sporulation_prot_YunB"/>
</dbReference>
<proteinExistence type="predicted"/>
<evidence type="ECO:0000313" key="3">
    <source>
        <dbReference type="EMBL" id="SDH61998.1"/>
    </source>
</evidence>
<name>A0A1G8DWP3_9BACI</name>
<keyword evidence="2" id="KW-0472">Membrane</keyword>
<keyword evidence="4" id="KW-1185">Reference proteome</keyword>
<dbReference type="NCBIfam" id="TIGR02832">
    <property type="entry name" value="spo_yunB"/>
    <property type="match status" value="1"/>
</dbReference>
<protein>
    <submittedName>
        <fullName evidence="3">Sporulation protein YunB</fullName>
    </submittedName>
</protein>
<evidence type="ECO:0000313" key="4">
    <source>
        <dbReference type="Proteomes" id="UP000199163"/>
    </source>
</evidence>
<reference evidence="3 4" key="1">
    <citation type="submission" date="2016-10" db="EMBL/GenBank/DDBJ databases">
        <authorList>
            <person name="de Groot N.N."/>
        </authorList>
    </citation>
    <scope>NUCLEOTIDE SEQUENCE [LARGE SCALE GENOMIC DNA]</scope>
    <source>
        <strain evidence="3 4">DSM 21632</strain>
    </source>
</reference>
<dbReference type="AlphaFoldDB" id="A0A1G8DWP3"/>
<evidence type="ECO:0000256" key="1">
    <source>
        <dbReference type="SAM" id="MobiDB-lite"/>
    </source>
</evidence>
<organism evidence="3 4">
    <name type="scientific">Alteribacillus persepolensis</name>
    <dbReference type="NCBI Taxonomy" id="568899"/>
    <lineage>
        <taxon>Bacteria</taxon>
        <taxon>Bacillati</taxon>
        <taxon>Bacillota</taxon>
        <taxon>Bacilli</taxon>
        <taxon>Bacillales</taxon>
        <taxon>Bacillaceae</taxon>
        <taxon>Alteribacillus</taxon>
    </lineage>
</organism>
<keyword evidence="2" id="KW-1133">Transmembrane helix</keyword>
<dbReference type="PIRSF" id="PIRSF021383">
    <property type="entry name" value="YunB"/>
    <property type="match status" value="1"/>
</dbReference>
<gene>
    <name evidence="3" type="ORF">SAMN05192534_10854</name>
</gene>
<dbReference type="EMBL" id="FNDK01000008">
    <property type="protein sequence ID" value="SDH61998.1"/>
    <property type="molecule type" value="Genomic_DNA"/>
</dbReference>
<feature type="transmembrane region" description="Helical" evidence="2">
    <location>
        <begin position="20"/>
        <end position="42"/>
    </location>
</feature>
<sequence length="295" mass="32944">MRKHRGFFKVKSRPKGPLPFHYVFILSLLLFTLFTMQGLWLVEKGIRPTLMAIAHTETQKIATQAINDAISNKIVDSMDIEDLMQIETDSNGQVTSVKFNSEMYNRVLSESTLRTQKYLKMVEEGTIEDLGLPEEIEQELETEHFTDEGIIHMIPLGQATNNALLAQLGPRVPVQFSAIGDVKSSMSEKIFESGINNTYIRVSVDIEVDVRVVIPFATDTAVVSTSVPVGMVFISGEVPQFYNEGDGNMPAPAIIQEQDLHESMESEEESEGHVDAEVEEELETPEEPLEIPATD</sequence>
<dbReference type="Pfam" id="PF09560">
    <property type="entry name" value="Spore_YunB"/>
    <property type="match status" value="1"/>
</dbReference>
<dbReference type="OrthoDB" id="1649278at2"/>
<dbReference type="RefSeq" id="WP_091272912.1">
    <property type="nucleotide sequence ID" value="NZ_FNDK01000008.1"/>
</dbReference>
<evidence type="ECO:0000256" key="2">
    <source>
        <dbReference type="SAM" id="Phobius"/>
    </source>
</evidence>
<dbReference type="Proteomes" id="UP000199163">
    <property type="component" value="Unassembled WGS sequence"/>
</dbReference>
<dbReference type="STRING" id="568899.SAMN05192534_10854"/>